<comment type="caution">
    <text evidence="12">The sequence shown here is derived from an EMBL/GenBank/DDBJ whole genome shotgun (WGS) entry which is preliminary data.</text>
</comment>
<accession>A0ABS2T183</accession>
<dbReference type="Pfam" id="PF00704">
    <property type="entry name" value="Glyco_hydro_18"/>
    <property type="match status" value="1"/>
</dbReference>
<dbReference type="InterPro" id="IPR036573">
    <property type="entry name" value="CBM_sf_5/12"/>
</dbReference>
<dbReference type="InterPro" id="IPR011583">
    <property type="entry name" value="Chitinase_II/V-like_cat"/>
</dbReference>
<keyword evidence="4" id="KW-0146">Chitin degradation</keyword>
<comment type="similarity">
    <text evidence="9">Belongs to the glycosyl hydrolase 18 family.</text>
</comment>
<dbReference type="SUPFAM" id="SSF51055">
    <property type="entry name" value="Carbohydrate binding domain"/>
    <property type="match status" value="2"/>
</dbReference>
<evidence type="ECO:0000256" key="4">
    <source>
        <dbReference type="ARBA" id="ARBA00023024"/>
    </source>
</evidence>
<evidence type="ECO:0000256" key="9">
    <source>
        <dbReference type="RuleBase" id="RU004453"/>
    </source>
</evidence>
<dbReference type="SMART" id="SM00495">
    <property type="entry name" value="ChtBD3"/>
    <property type="match status" value="2"/>
</dbReference>
<keyword evidence="7" id="KW-0624">Polysaccharide degradation</keyword>
<gene>
    <name evidence="12" type="ORF">JOC54_004058</name>
</gene>
<evidence type="ECO:0000256" key="1">
    <source>
        <dbReference type="ARBA" id="ARBA00000822"/>
    </source>
</evidence>
<evidence type="ECO:0000256" key="7">
    <source>
        <dbReference type="ARBA" id="ARBA00023326"/>
    </source>
</evidence>
<evidence type="ECO:0000256" key="6">
    <source>
        <dbReference type="ARBA" id="ARBA00023295"/>
    </source>
</evidence>
<dbReference type="Pfam" id="PF02839">
    <property type="entry name" value="CBM_5_12"/>
    <property type="match status" value="2"/>
</dbReference>
<dbReference type="GO" id="GO:0008843">
    <property type="term" value="F:endochitinase activity"/>
    <property type="evidence" value="ECO:0007669"/>
    <property type="project" value="UniProtKB-EC"/>
</dbReference>
<dbReference type="PROSITE" id="PS51910">
    <property type="entry name" value="GH18_2"/>
    <property type="match status" value="1"/>
</dbReference>
<evidence type="ECO:0000256" key="10">
    <source>
        <dbReference type="SAM" id="SignalP"/>
    </source>
</evidence>
<dbReference type="InterPro" id="IPR001579">
    <property type="entry name" value="Glyco_hydro_18_chit_AS"/>
</dbReference>
<keyword evidence="10" id="KW-0732">Signal</keyword>
<proteinExistence type="inferred from homology"/>
<dbReference type="PROSITE" id="PS01095">
    <property type="entry name" value="GH18_1"/>
    <property type="match status" value="1"/>
</dbReference>
<comment type="catalytic activity">
    <reaction evidence="1">
        <text>Random endo-hydrolysis of N-acetyl-beta-D-glucosaminide (1-&gt;4)-beta-linkages in chitin and chitodextrins.</text>
        <dbReference type="EC" id="3.2.1.14"/>
    </reaction>
</comment>
<dbReference type="InterPro" id="IPR029070">
    <property type="entry name" value="Chitinase_insertion_sf"/>
</dbReference>
<dbReference type="SUPFAM" id="SSF54556">
    <property type="entry name" value="Chitinase insertion domain"/>
    <property type="match status" value="1"/>
</dbReference>
<evidence type="ECO:0000256" key="5">
    <source>
        <dbReference type="ARBA" id="ARBA00023277"/>
    </source>
</evidence>
<dbReference type="Proteomes" id="UP001179280">
    <property type="component" value="Unassembled WGS sequence"/>
</dbReference>
<keyword evidence="13" id="KW-1185">Reference proteome</keyword>
<name>A0ABS2T183_9BACI</name>
<feature type="signal peptide" evidence="10">
    <location>
        <begin position="1"/>
        <end position="24"/>
    </location>
</feature>
<dbReference type="Gene3D" id="2.10.10.20">
    <property type="entry name" value="Carbohydrate-binding module superfamily 5/12"/>
    <property type="match status" value="2"/>
</dbReference>
<evidence type="ECO:0000256" key="3">
    <source>
        <dbReference type="ARBA" id="ARBA00022801"/>
    </source>
</evidence>
<keyword evidence="6 8" id="KW-0326">Glycosidase</keyword>
<dbReference type="RefSeq" id="WP_204468574.1">
    <property type="nucleotide sequence ID" value="NZ_JAFBCV010000017.1"/>
</dbReference>
<dbReference type="EC" id="3.2.1.14" evidence="2"/>
<dbReference type="Gene3D" id="3.10.50.10">
    <property type="match status" value="1"/>
</dbReference>
<dbReference type="InterPro" id="IPR017853">
    <property type="entry name" value="GH"/>
</dbReference>
<dbReference type="Gene3D" id="3.20.20.80">
    <property type="entry name" value="Glycosidases"/>
    <property type="match status" value="1"/>
</dbReference>
<dbReference type="InterPro" id="IPR001223">
    <property type="entry name" value="Glyco_hydro18_cat"/>
</dbReference>
<dbReference type="SMART" id="SM00636">
    <property type="entry name" value="Glyco_18"/>
    <property type="match status" value="1"/>
</dbReference>
<organism evidence="12 13">
    <name type="scientific">Shouchella xiaoxiensis</name>
    <dbReference type="NCBI Taxonomy" id="766895"/>
    <lineage>
        <taxon>Bacteria</taxon>
        <taxon>Bacillati</taxon>
        <taxon>Bacillota</taxon>
        <taxon>Bacilli</taxon>
        <taxon>Bacillales</taxon>
        <taxon>Bacillaceae</taxon>
        <taxon>Shouchella</taxon>
    </lineage>
</organism>
<feature type="chain" id="PRO_5045285412" description="chitinase" evidence="10">
    <location>
        <begin position="25"/>
        <end position="550"/>
    </location>
</feature>
<dbReference type="EMBL" id="JAFBCV010000017">
    <property type="protein sequence ID" value="MBM7840765.1"/>
    <property type="molecule type" value="Genomic_DNA"/>
</dbReference>
<reference evidence="12" key="1">
    <citation type="submission" date="2021-01" db="EMBL/GenBank/DDBJ databases">
        <title>Genomic Encyclopedia of Type Strains, Phase IV (KMG-IV): sequencing the most valuable type-strain genomes for metagenomic binning, comparative biology and taxonomic classification.</title>
        <authorList>
            <person name="Goeker M."/>
        </authorList>
    </citation>
    <scope>NUCLEOTIDE SEQUENCE</scope>
    <source>
        <strain evidence="12">DSM 21943</strain>
    </source>
</reference>
<feature type="domain" description="GH18" evidence="11">
    <location>
        <begin position="33"/>
        <end position="439"/>
    </location>
</feature>
<evidence type="ECO:0000256" key="8">
    <source>
        <dbReference type="RuleBase" id="RU000489"/>
    </source>
</evidence>
<sequence>MRQIMTRLSLALLLLLVFSSPTSAQSNSTGEEFKIVGYYPSWVAEERGYEVMDLPAEQMTHIMYAFANVCWDGVHGNLDPSGPNPKEWVCEDENGPIDVPNGSIVLGDPEQDVHKSYPGDSEDELIKGNIKQLQLLKEEHPHLKTVISVGGWTWSNRLSLVAATEETRANFAQSAVDFVRAYGFDGLDLDWEYPVSGGMPENERDPADKRNHTLLLEATRAALDKAGEEDGKDYLLTIASSASPSYLQNNELKELASILDWIQIMTYDLNGTWQAQNGHNAPLFHDKEATVPWADALNVHAAVTGHLNAGVPNDKLIVGMPFYGYGWTGCDSANNGEYSQCTGPANEGTWTNATFDYQDLKENYVNKNGYTRYWNDASKVPFLFNNSNGTFITYDDPESITHKATYVKENNFAGAMFWEASNNRDGELVKAIADVLLAEEESGECQAEAWSSKQVYTKGDRVKLNDVVYEAKWWTKGEDPTKSGEWDVWKKAADCLEEVPGQSEWSARTTYTKGDQVTYDGVLYEAKWWTKGENPSRSGEWDVWKKVMKQ</sequence>
<keyword evidence="3 8" id="KW-0378">Hydrolase</keyword>
<dbReference type="CDD" id="cd06548">
    <property type="entry name" value="GH18_chitinase"/>
    <property type="match status" value="1"/>
</dbReference>
<evidence type="ECO:0000313" key="13">
    <source>
        <dbReference type="Proteomes" id="UP001179280"/>
    </source>
</evidence>
<protein>
    <recommendedName>
        <fullName evidence="2">chitinase</fullName>
        <ecNumber evidence="2">3.2.1.14</ecNumber>
    </recommendedName>
</protein>
<dbReference type="PANTHER" id="PTHR11177">
    <property type="entry name" value="CHITINASE"/>
    <property type="match status" value="1"/>
</dbReference>
<dbReference type="SUPFAM" id="SSF51445">
    <property type="entry name" value="(Trans)glycosidases"/>
    <property type="match status" value="1"/>
</dbReference>
<dbReference type="InterPro" id="IPR003610">
    <property type="entry name" value="CBM5/12"/>
</dbReference>
<evidence type="ECO:0000313" key="12">
    <source>
        <dbReference type="EMBL" id="MBM7840765.1"/>
    </source>
</evidence>
<keyword evidence="5" id="KW-0119">Carbohydrate metabolism</keyword>
<dbReference type="InterPro" id="IPR050314">
    <property type="entry name" value="Glycosyl_Hydrlase_18"/>
</dbReference>
<evidence type="ECO:0000256" key="2">
    <source>
        <dbReference type="ARBA" id="ARBA00012729"/>
    </source>
</evidence>
<dbReference type="CDD" id="cd12215">
    <property type="entry name" value="ChiC_BD"/>
    <property type="match status" value="2"/>
</dbReference>
<dbReference type="PANTHER" id="PTHR11177:SF317">
    <property type="entry name" value="CHITINASE 12-RELATED"/>
    <property type="match status" value="1"/>
</dbReference>
<evidence type="ECO:0000259" key="11">
    <source>
        <dbReference type="PROSITE" id="PS51910"/>
    </source>
</evidence>